<dbReference type="Pfam" id="PF10545">
    <property type="entry name" value="MADF_DNA_bdg"/>
    <property type="match status" value="2"/>
</dbReference>
<sequence length="363" mass="43338">MSYNVEEQEITKLDDEEKSRLIRFYRKHDLLWRMDNQFYRNKEKRYQTKRELVDNFNGKFSIHTLEKCFHSLRTCQLREIKKIQHGVHIKRKWKFFDELSFLQENNGVGRNKVMLESFEKSLLIQFYKNNPLLWNPNHPNFTNDNVRNKLLSQFAIDLGDKMDTEELKMEWHSLYQIFKREKEKILKSRQCGSATVSNWSFFTEMDFLNKLNDELTIDSVTFTENILNYNNLTSHDYYSTNGSSNSKKRKTSQGLDDIQIKEESNRSISPDLVDVNHHFYENTNQSKFLEPFVTENAHIFGKMVSSNLLQYDPKYWSMLKKKIMEVFVDFEENNAGAFRQSMLGVDIPETNLYSPSEENYSDN</sequence>
<keyword evidence="2" id="KW-0238">DNA-binding</keyword>
<dbReference type="PROSITE" id="PS51029">
    <property type="entry name" value="MADF"/>
    <property type="match status" value="2"/>
</dbReference>
<dbReference type="GO" id="GO:0003677">
    <property type="term" value="F:DNA binding"/>
    <property type="evidence" value="ECO:0007669"/>
    <property type="project" value="UniProtKB-KW"/>
</dbReference>
<proteinExistence type="predicted"/>
<evidence type="ECO:0000259" key="1">
    <source>
        <dbReference type="PROSITE" id="PS51029"/>
    </source>
</evidence>
<organism evidence="2">
    <name type="scientific">Lepeophtheirus salmonis</name>
    <name type="common">Salmon louse</name>
    <name type="synonym">Caligus salmonis</name>
    <dbReference type="NCBI Taxonomy" id="72036"/>
    <lineage>
        <taxon>Eukaryota</taxon>
        <taxon>Metazoa</taxon>
        <taxon>Ecdysozoa</taxon>
        <taxon>Arthropoda</taxon>
        <taxon>Crustacea</taxon>
        <taxon>Multicrustacea</taxon>
        <taxon>Hexanauplia</taxon>
        <taxon>Copepoda</taxon>
        <taxon>Siphonostomatoida</taxon>
        <taxon>Caligidae</taxon>
        <taxon>Lepeophtheirus</taxon>
    </lineage>
</organism>
<dbReference type="InterPro" id="IPR006578">
    <property type="entry name" value="MADF-dom"/>
</dbReference>
<name>A0A0K2UQC6_LEPSM</name>
<feature type="domain" description="MADF" evidence="1">
    <location>
        <begin position="20"/>
        <end position="107"/>
    </location>
</feature>
<dbReference type="OrthoDB" id="6629625at2759"/>
<feature type="domain" description="MADF" evidence="1">
    <location>
        <begin position="122"/>
        <end position="213"/>
    </location>
</feature>
<dbReference type="EMBL" id="HACA01022929">
    <property type="protein sequence ID" value="CDW40290.1"/>
    <property type="molecule type" value="Transcribed_RNA"/>
</dbReference>
<accession>A0A0K2UQC6</accession>
<protein>
    <submittedName>
        <fullName evidence="2">Homeobox protein cutlike [Musca domestica]</fullName>
    </submittedName>
</protein>
<dbReference type="AlphaFoldDB" id="A0A0K2UQC6"/>
<dbReference type="PANTHER" id="PTHR21505">
    <property type="entry name" value="MADF DOMAIN-CONTAINING PROTEIN-RELATED"/>
    <property type="match status" value="1"/>
</dbReference>
<dbReference type="PANTHER" id="PTHR21505:SF12">
    <property type="entry name" value="MADF DOMAIN-CONTAINING PROTEIN-RELATED"/>
    <property type="match status" value="1"/>
</dbReference>
<reference evidence="2" key="1">
    <citation type="submission" date="2014-05" db="EMBL/GenBank/DDBJ databases">
        <authorList>
            <person name="Chronopoulou M."/>
        </authorList>
    </citation>
    <scope>NUCLEOTIDE SEQUENCE</scope>
    <source>
        <tissue evidence="2">Whole organism</tissue>
    </source>
</reference>
<evidence type="ECO:0000313" key="2">
    <source>
        <dbReference type="EMBL" id="CDW40290.1"/>
    </source>
</evidence>
<dbReference type="SMART" id="SM00595">
    <property type="entry name" value="MADF"/>
    <property type="match status" value="2"/>
</dbReference>
<keyword evidence="2" id="KW-0371">Homeobox</keyword>